<dbReference type="InterPro" id="IPR017741">
    <property type="entry name" value="FAD-dependent_OxRdtase_HpnW"/>
</dbReference>
<dbReference type="Gene3D" id="3.50.50.60">
    <property type="entry name" value="FAD/NAD(P)-binding domain"/>
    <property type="match status" value="1"/>
</dbReference>
<proteinExistence type="inferred from homology"/>
<feature type="domain" description="FAD dependent oxidoreductase" evidence="5">
    <location>
        <begin position="18"/>
        <end position="383"/>
    </location>
</feature>
<comment type="similarity">
    <text evidence="2">Belongs to the DadA oxidoreductase family.</text>
</comment>
<keyword evidence="3" id="KW-0285">Flavoprotein</keyword>
<evidence type="ECO:0000313" key="7">
    <source>
        <dbReference type="Proteomes" id="UP000059574"/>
    </source>
</evidence>
<dbReference type="PANTHER" id="PTHR13847:SF286">
    <property type="entry name" value="D-AMINO ACID DEHYDROGENASE"/>
    <property type="match status" value="1"/>
</dbReference>
<protein>
    <submittedName>
        <fullName evidence="6">Oxidoreductase</fullName>
    </submittedName>
</protein>
<evidence type="ECO:0000313" key="6">
    <source>
        <dbReference type="EMBL" id="ALO68677.1"/>
    </source>
</evidence>
<dbReference type="EMBL" id="CP013200">
    <property type="protein sequence ID" value="ALO68677.1"/>
    <property type="molecule type" value="Genomic_DNA"/>
</dbReference>
<accession>A0A0S2M4M7</accession>
<evidence type="ECO:0000256" key="4">
    <source>
        <dbReference type="ARBA" id="ARBA00023002"/>
    </source>
</evidence>
<organism evidence="6 7">
    <name type="scientific">Arthrobacter alpinus</name>
    <dbReference type="NCBI Taxonomy" id="656366"/>
    <lineage>
        <taxon>Bacteria</taxon>
        <taxon>Bacillati</taxon>
        <taxon>Actinomycetota</taxon>
        <taxon>Actinomycetes</taxon>
        <taxon>Micrococcales</taxon>
        <taxon>Micrococcaceae</taxon>
        <taxon>Arthrobacter</taxon>
    </lineage>
</organism>
<evidence type="ECO:0000256" key="1">
    <source>
        <dbReference type="ARBA" id="ARBA00001974"/>
    </source>
</evidence>
<gene>
    <name evidence="6" type="ORF">AS189_18320</name>
</gene>
<dbReference type="InterPro" id="IPR006076">
    <property type="entry name" value="FAD-dep_OxRdtase"/>
</dbReference>
<dbReference type="GO" id="GO:0016491">
    <property type="term" value="F:oxidoreductase activity"/>
    <property type="evidence" value="ECO:0007669"/>
    <property type="project" value="UniProtKB-KW"/>
</dbReference>
<dbReference type="Gene3D" id="3.30.9.10">
    <property type="entry name" value="D-Amino Acid Oxidase, subunit A, domain 2"/>
    <property type="match status" value="1"/>
</dbReference>
<reference evidence="7" key="1">
    <citation type="submission" date="2015-11" db="EMBL/GenBank/DDBJ databases">
        <authorList>
            <person name="Kumar R."/>
            <person name="Singh D."/>
            <person name="Swarnkar M.K."/>
            <person name="Singh A.K."/>
            <person name="Kumar S."/>
        </authorList>
    </citation>
    <scope>NUCLEOTIDE SEQUENCE [LARGE SCALE GENOMIC DNA]</scope>
    <source>
        <strain evidence="7">ERGS4:06</strain>
    </source>
</reference>
<dbReference type="AlphaFoldDB" id="A0A0S2M4M7"/>
<dbReference type="PANTHER" id="PTHR13847">
    <property type="entry name" value="SARCOSINE DEHYDROGENASE-RELATED"/>
    <property type="match status" value="1"/>
</dbReference>
<dbReference type="Proteomes" id="UP000059574">
    <property type="component" value="Chromosome"/>
</dbReference>
<dbReference type="GO" id="GO:0005737">
    <property type="term" value="C:cytoplasm"/>
    <property type="evidence" value="ECO:0007669"/>
    <property type="project" value="TreeGrafter"/>
</dbReference>
<evidence type="ECO:0000256" key="3">
    <source>
        <dbReference type="ARBA" id="ARBA00022630"/>
    </source>
</evidence>
<evidence type="ECO:0000259" key="5">
    <source>
        <dbReference type="Pfam" id="PF01266"/>
    </source>
</evidence>
<reference evidence="6 7" key="2">
    <citation type="journal article" date="2016" name="J. Biotechnol.">
        <title>Complete genome sequence of Arthrobacter alpinus ERGS4:06, a yellow pigmented bacterium tolerant to cold and radiations isolated from Sikkim Himalaya.</title>
        <authorList>
            <person name="Kumar R."/>
            <person name="Singh D."/>
            <person name="Swarnkar M.K."/>
            <person name="Singh A.K."/>
            <person name="Kumar S."/>
        </authorList>
    </citation>
    <scope>NUCLEOTIDE SEQUENCE [LARGE SCALE GENOMIC DNA]</scope>
    <source>
        <strain evidence="6 7">ERGS4:06</strain>
    </source>
</reference>
<name>A0A0S2M4M7_9MICC</name>
<comment type="cofactor">
    <cofactor evidence="1">
        <name>FAD</name>
        <dbReference type="ChEBI" id="CHEBI:57692"/>
    </cofactor>
</comment>
<dbReference type="Pfam" id="PF01266">
    <property type="entry name" value="DAO"/>
    <property type="match status" value="1"/>
</dbReference>
<keyword evidence="4" id="KW-0560">Oxidoreductase</keyword>
<dbReference type="NCBIfam" id="TIGR03364">
    <property type="entry name" value="HpnW_proposed"/>
    <property type="match status" value="1"/>
</dbReference>
<dbReference type="SUPFAM" id="SSF51905">
    <property type="entry name" value="FAD/NAD(P)-binding domain"/>
    <property type="match status" value="1"/>
</dbReference>
<dbReference type="InterPro" id="IPR036188">
    <property type="entry name" value="FAD/NAD-bd_sf"/>
</dbReference>
<evidence type="ECO:0000256" key="2">
    <source>
        <dbReference type="ARBA" id="ARBA00009410"/>
    </source>
</evidence>
<sequence length="396" mass="42188">MPQTLPETPTPVTSFDADLVVVGAGIVGLAHAALALNSGLRVIVIDRDHEAVGASVRNFGHACITAQSGELYEMAQVSRRHWLTMASRAGFWLAESGAVVVARTATELAVMEELSATREPGQVVLLDAAETATRIGRPDADGIHGGAWLRDDLRVDPRTTVAKLAAWVAEHERGSVRWNTAALGFEAKNDGGAVTIRTSRGILRARQSVVCVGHDIDYLWPELAAEHQIERCSLQMALAAAPAGLDLAPAVLTATSMLRYPAFTDMPSAARLRDEVLASSPELLDIVANVMCTQRPDGTVIVGDSHAYSLAVAPFLEEDVSRVLIQEQVDLLARELTITQRWQGVYASSAVGPYLVREVEPGVTVVSVTSGVGMTLSFGLAERTLGAFVPALQLSV</sequence>